<protein>
    <submittedName>
        <fullName evidence="2">Glycosyltransferase</fullName>
    </submittedName>
</protein>
<dbReference type="KEGG" id="mlz:F6J85_04740"/>
<organism evidence="2 3">
    <name type="scientific">Microbacterium lushaniae</name>
    <dbReference type="NCBI Taxonomy" id="2614639"/>
    <lineage>
        <taxon>Bacteria</taxon>
        <taxon>Bacillati</taxon>
        <taxon>Actinomycetota</taxon>
        <taxon>Actinomycetes</taxon>
        <taxon>Micrococcales</taxon>
        <taxon>Microbacteriaceae</taxon>
        <taxon>Microbacterium</taxon>
    </lineage>
</organism>
<accession>A0A5J6L2A0</accession>
<keyword evidence="3" id="KW-1185">Reference proteome</keyword>
<dbReference type="PANTHER" id="PTHR22916">
    <property type="entry name" value="GLYCOSYLTRANSFERASE"/>
    <property type="match status" value="1"/>
</dbReference>
<reference evidence="3" key="1">
    <citation type="submission" date="2019-09" db="EMBL/GenBank/DDBJ databases">
        <title>Mumia zhuanghuii sp. nov. isolated from the intestinal contents of plateau pika (Ochotona curzoniae) in the Qinghai-Tibet plateau of China.</title>
        <authorList>
            <person name="Tian Z."/>
        </authorList>
    </citation>
    <scope>NUCLEOTIDE SEQUENCE [LARGE SCALE GENOMIC DNA]</scope>
    <source>
        <strain evidence="3">L-031</strain>
    </source>
</reference>
<dbReference type="Gene3D" id="3.90.550.10">
    <property type="entry name" value="Spore Coat Polysaccharide Biosynthesis Protein SpsA, Chain A"/>
    <property type="match status" value="1"/>
</dbReference>
<dbReference type="InterPro" id="IPR001173">
    <property type="entry name" value="Glyco_trans_2-like"/>
</dbReference>
<evidence type="ECO:0000313" key="2">
    <source>
        <dbReference type="EMBL" id="QEW02476.1"/>
    </source>
</evidence>
<dbReference type="GO" id="GO:0016758">
    <property type="term" value="F:hexosyltransferase activity"/>
    <property type="evidence" value="ECO:0007669"/>
    <property type="project" value="UniProtKB-ARBA"/>
</dbReference>
<gene>
    <name evidence="2" type="ORF">F6J85_04740</name>
</gene>
<name>A0A5J6L2A0_9MICO</name>
<dbReference type="Proteomes" id="UP000325516">
    <property type="component" value="Chromosome"/>
</dbReference>
<dbReference type="EMBL" id="CP044232">
    <property type="protein sequence ID" value="QEW02476.1"/>
    <property type="molecule type" value="Genomic_DNA"/>
</dbReference>
<dbReference type="SUPFAM" id="SSF53448">
    <property type="entry name" value="Nucleotide-diphospho-sugar transferases"/>
    <property type="match status" value="1"/>
</dbReference>
<sequence length="299" mass="33444">MTVTDDVIDILLPYFGDLDYLRLAVESVRAQTDGAWRLVCVDDGSPSMEGHEWIASLGDPRIVAVRNEVNLGVARNFARCLELSTADWFVMMGADDVMMPNYLETVRRATLRAPAADVIQPGVEVIDDDGIPARPLPDRVKSLLRPSTRSGDRVLVGEAFAASLARADWAYFPSLLWRRASVSAQGFDASYDVALDLALLLDVAMAGGVLRVTDEVCFQYRRHARSFSQATATSGLRFEQERRFFQHYSELLHARGWHRASRIARQRLVSRLNAGAEVTAALVRGRMRDAGRLIRYVFR</sequence>
<feature type="domain" description="Glycosyltransferase 2-like" evidence="1">
    <location>
        <begin position="10"/>
        <end position="133"/>
    </location>
</feature>
<evidence type="ECO:0000313" key="3">
    <source>
        <dbReference type="Proteomes" id="UP000325516"/>
    </source>
</evidence>
<evidence type="ECO:0000259" key="1">
    <source>
        <dbReference type="Pfam" id="PF00535"/>
    </source>
</evidence>
<dbReference type="Pfam" id="PF00535">
    <property type="entry name" value="Glycos_transf_2"/>
    <property type="match status" value="1"/>
</dbReference>
<dbReference type="InterPro" id="IPR029044">
    <property type="entry name" value="Nucleotide-diphossugar_trans"/>
</dbReference>
<dbReference type="PANTHER" id="PTHR22916:SF3">
    <property type="entry name" value="UDP-GLCNAC:BETAGAL BETA-1,3-N-ACETYLGLUCOSAMINYLTRANSFERASE-LIKE PROTEIN 1"/>
    <property type="match status" value="1"/>
</dbReference>
<dbReference type="RefSeq" id="WP_150924052.1">
    <property type="nucleotide sequence ID" value="NZ_CP044232.1"/>
</dbReference>
<dbReference type="AlphaFoldDB" id="A0A5J6L2A0"/>
<keyword evidence="2" id="KW-0808">Transferase</keyword>
<proteinExistence type="predicted"/>